<gene>
    <name evidence="1" type="ORF">BDN72DRAFT_423488</name>
</gene>
<accession>A0ACD3A8D2</accession>
<sequence>MFLAEVKLKQPYHFKVMNALIRNRPSLVETGIGNNQSAFDVSVLTKTSGDVSAADSERGNESDRDGDGDSDEESEGEDTKNALDQFGDEERSEEAHAGVGDDDDDDEELPATIRAKDIKTPKPVRVKGGKEGTKGIQAEGKKLTAPRSGKSVPATKTPKSRKGTLMDRFSEHMIKEEETNQKAIDYKRTVAEGQQQLTIERLKVTGEVRKEQLRLEAQLKAREMEFEYKLKFAQAGLQFQVSPFSGSAFNGTMPTPDFFASTPGGGSSSMQADFNSSFNSYSSGNSGQWTAAAASSSSSSRPGTSLTDELNSDTYDFGNLGEDGLGSSSGDQFN</sequence>
<evidence type="ECO:0000313" key="1">
    <source>
        <dbReference type="EMBL" id="TFK61842.1"/>
    </source>
</evidence>
<protein>
    <submittedName>
        <fullName evidence="1">Uncharacterized protein</fullName>
    </submittedName>
</protein>
<evidence type="ECO:0000313" key="2">
    <source>
        <dbReference type="Proteomes" id="UP000308600"/>
    </source>
</evidence>
<name>A0ACD3A8D2_9AGAR</name>
<dbReference type="EMBL" id="ML208625">
    <property type="protein sequence ID" value="TFK61842.1"/>
    <property type="molecule type" value="Genomic_DNA"/>
</dbReference>
<proteinExistence type="predicted"/>
<reference evidence="1 2" key="1">
    <citation type="journal article" date="2019" name="Nat. Ecol. Evol.">
        <title>Megaphylogeny resolves global patterns of mushroom evolution.</title>
        <authorList>
            <person name="Varga T."/>
            <person name="Krizsan K."/>
            <person name="Foldi C."/>
            <person name="Dima B."/>
            <person name="Sanchez-Garcia M."/>
            <person name="Sanchez-Ramirez S."/>
            <person name="Szollosi G.J."/>
            <person name="Szarkandi J.G."/>
            <person name="Papp V."/>
            <person name="Albert L."/>
            <person name="Andreopoulos W."/>
            <person name="Angelini C."/>
            <person name="Antonin V."/>
            <person name="Barry K.W."/>
            <person name="Bougher N.L."/>
            <person name="Buchanan P."/>
            <person name="Buyck B."/>
            <person name="Bense V."/>
            <person name="Catcheside P."/>
            <person name="Chovatia M."/>
            <person name="Cooper J."/>
            <person name="Damon W."/>
            <person name="Desjardin D."/>
            <person name="Finy P."/>
            <person name="Geml J."/>
            <person name="Haridas S."/>
            <person name="Hughes K."/>
            <person name="Justo A."/>
            <person name="Karasinski D."/>
            <person name="Kautmanova I."/>
            <person name="Kiss B."/>
            <person name="Kocsube S."/>
            <person name="Kotiranta H."/>
            <person name="LaButti K.M."/>
            <person name="Lechner B.E."/>
            <person name="Liimatainen K."/>
            <person name="Lipzen A."/>
            <person name="Lukacs Z."/>
            <person name="Mihaltcheva S."/>
            <person name="Morgado L.N."/>
            <person name="Niskanen T."/>
            <person name="Noordeloos M.E."/>
            <person name="Ohm R.A."/>
            <person name="Ortiz-Santana B."/>
            <person name="Ovrebo C."/>
            <person name="Racz N."/>
            <person name="Riley R."/>
            <person name="Savchenko A."/>
            <person name="Shiryaev A."/>
            <person name="Soop K."/>
            <person name="Spirin V."/>
            <person name="Szebenyi C."/>
            <person name="Tomsovsky M."/>
            <person name="Tulloss R.E."/>
            <person name="Uehling J."/>
            <person name="Grigoriev I.V."/>
            <person name="Vagvolgyi C."/>
            <person name="Papp T."/>
            <person name="Martin F.M."/>
            <person name="Miettinen O."/>
            <person name="Hibbett D.S."/>
            <person name="Nagy L.G."/>
        </authorList>
    </citation>
    <scope>NUCLEOTIDE SEQUENCE [LARGE SCALE GENOMIC DNA]</scope>
    <source>
        <strain evidence="1 2">NL-1719</strain>
    </source>
</reference>
<organism evidence="1 2">
    <name type="scientific">Pluteus cervinus</name>
    <dbReference type="NCBI Taxonomy" id="181527"/>
    <lineage>
        <taxon>Eukaryota</taxon>
        <taxon>Fungi</taxon>
        <taxon>Dikarya</taxon>
        <taxon>Basidiomycota</taxon>
        <taxon>Agaricomycotina</taxon>
        <taxon>Agaricomycetes</taxon>
        <taxon>Agaricomycetidae</taxon>
        <taxon>Agaricales</taxon>
        <taxon>Pluteineae</taxon>
        <taxon>Pluteaceae</taxon>
        <taxon>Pluteus</taxon>
    </lineage>
</organism>
<dbReference type="Proteomes" id="UP000308600">
    <property type="component" value="Unassembled WGS sequence"/>
</dbReference>
<keyword evidence="2" id="KW-1185">Reference proteome</keyword>